<evidence type="ECO:0000256" key="4">
    <source>
        <dbReference type="ARBA" id="ARBA00022643"/>
    </source>
</evidence>
<keyword evidence="4" id="KW-0288">FMN</keyword>
<name>A0A9D1EIP1_9FIRM</name>
<keyword evidence="1" id="KW-0813">Transport</keyword>
<dbReference type="SMART" id="SM00900">
    <property type="entry name" value="FMN_bind"/>
    <property type="match status" value="1"/>
</dbReference>
<evidence type="ECO:0000256" key="6">
    <source>
        <dbReference type="SAM" id="MobiDB-lite"/>
    </source>
</evidence>
<dbReference type="AlphaFoldDB" id="A0A9D1EIP1"/>
<dbReference type="Pfam" id="PF04205">
    <property type="entry name" value="FMN_bind"/>
    <property type="match status" value="1"/>
</dbReference>
<dbReference type="PANTHER" id="PTHR36118">
    <property type="entry name" value="ION-TRANSLOCATING OXIDOREDUCTASE COMPLEX SUBUNIT G"/>
    <property type="match status" value="1"/>
</dbReference>
<evidence type="ECO:0000256" key="1">
    <source>
        <dbReference type="ARBA" id="ARBA00022448"/>
    </source>
</evidence>
<dbReference type="Proteomes" id="UP000886841">
    <property type="component" value="Unassembled WGS sequence"/>
</dbReference>
<feature type="domain" description="FMN-binding" evidence="7">
    <location>
        <begin position="73"/>
        <end position="303"/>
    </location>
</feature>
<reference evidence="8" key="1">
    <citation type="submission" date="2020-10" db="EMBL/GenBank/DDBJ databases">
        <authorList>
            <person name="Gilroy R."/>
        </authorList>
    </citation>
    <scope>NUCLEOTIDE SEQUENCE</scope>
    <source>
        <strain evidence="8">ChiSxjej1B13-7041</strain>
    </source>
</reference>
<sequence>MDKKNVRGILALALVTALSFGVILGAKALSEDAASPEETEDQALEELDVRGAEHIQRAVRTGEGYLVTAQAAGYGGDILVEVAFEEDKRTIARVSVTEQSETENLGARIGEPEFLDQFQGAKAPVNLPGMSLQEEEAGGQEEPLAYELRDGTYEAQASGSDSSGFTDQMTMRVEEGKIIQVVWESVRADGAKKSVLSENGEYTMTQEGLTWKEQSEALAAALVEQQSLDFLKMDQQGKTDAVAGVSISVGGFAGLAEQCLKEAAGLKGDSPESQEGTQVDGVSGATVSSRAAVEAVNSAYEFLRTAK</sequence>
<gene>
    <name evidence="8" type="ORF">IAB98_03815</name>
</gene>
<dbReference type="GO" id="GO:0010181">
    <property type="term" value="F:FMN binding"/>
    <property type="evidence" value="ECO:0007669"/>
    <property type="project" value="InterPro"/>
</dbReference>
<keyword evidence="2" id="KW-0597">Phosphoprotein</keyword>
<dbReference type="InterPro" id="IPR010209">
    <property type="entry name" value="Ion_transpt_RnfG/RsxG"/>
</dbReference>
<comment type="caution">
    <text evidence="8">The sequence shown here is derived from an EMBL/GenBank/DDBJ whole genome shotgun (WGS) entry which is preliminary data.</text>
</comment>
<dbReference type="Gene3D" id="3.90.1010.20">
    <property type="match status" value="1"/>
</dbReference>
<evidence type="ECO:0000313" key="9">
    <source>
        <dbReference type="Proteomes" id="UP000886841"/>
    </source>
</evidence>
<keyword evidence="5" id="KW-0249">Electron transport</keyword>
<dbReference type="PANTHER" id="PTHR36118:SF1">
    <property type="entry name" value="ION-TRANSLOCATING OXIDOREDUCTASE COMPLEX SUBUNIT G"/>
    <property type="match status" value="1"/>
</dbReference>
<accession>A0A9D1EIP1</accession>
<evidence type="ECO:0000259" key="7">
    <source>
        <dbReference type="SMART" id="SM00900"/>
    </source>
</evidence>
<dbReference type="GO" id="GO:0005886">
    <property type="term" value="C:plasma membrane"/>
    <property type="evidence" value="ECO:0007669"/>
    <property type="project" value="InterPro"/>
</dbReference>
<feature type="region of interest" description="Disordered" evidence="6">
    <location>
        <begin position="266"/>
        <end position="288"/>
    </location>
</feature>
<organism evidence="8 9">
    <name type="scientific">Candidatus Egerieimonas intestinavium</name>
    <dbReference type="NCBI Taxonomy" id="2840777"/>
    <lineage>
        <taxon>Bacteria</taxon>
        <taxon>Bacillati</taxon>
        <taxon>Bacillota</taxon>
        <taxon>Clostridia</taxon>
        <taxon>Lachnospirales</taxon>
        <taxon>Lachnospiraceae</taxon>
        <taxon>Lachnospiraceae incertae sedis</taxon>
        <taxon>Candidatus Egerieimonas</taxon>
    </lineage>
</organism>
<dbReference type="EMBL" id="DVHU01000032">
    <property type="protein sequence ID" value="HIR92536.1"/>
    <property type="molecule type" value="Genomic_DNA"/>
</dbReference>
<dbReference type="GO" id="GO:0022900">
    <property type="term" value="P:electron transport chain"/>
    <property type="evidence" value="ECO:0007669"/>
    <property type="project" value="InterPro"/>
</dbReference>
<evidence type="ECO:0000256" key="3">
    <source>
        <dbReference type="ARBA" id="ARBA00022630"/>
    </source>
</evidence>
<reference evidence="8" key="2">
    <citation type="journal article" date="2021" name="PeerJ">
        <title>Extensive microbial diversity within the chicken gut microbiome revealed by metagenomics and culture.</title>
        <authorList>
            <person name="Gilroy R."/>
            <person name="Ravi A."/>
            <person name="Getino M."/>
            <person name="Pursley I."/>
            <person name="Horton D.L."/>
            <person name="Alikhan N.F."/>
            <person name="Baker D."/>
            <person name="Gharbi K."/>
            <person name="Hall N."/>
            <person name="Watson M."/>
            <person name="Adriaenssens E.M."/>
            <person name="Foster-Nyarko E."/>
            <person name="Jarju S."/>
            <person name="Secka A."/>
            <person name="Antonio M."/>
            <person name="Oren A."/>
            <person name="Chaudhuri R.R."/>
            <person name="La Ragione R."/>
            <person name="Hildebrand F."/>
            <person name="Pallen M.J."/>
        </authorList>
    </citation>
    <scope>NUCLEOTIDE SEQUENCE</scope>
    <source>
        <strain evidence="8">ChiSxjej1B13-7041</strain>
    </source>
</reference>
<dbReference type="GO" id="GO:0009055">
    <property type="term" value="F:electron transfer activity"/>
    <property type="evidence" value="ECO:0007669"/>
    <property type="project" value="InterPro"/>
</dbReference>
<protein>
    <submittedName>
        <fullName evidence="8">FMN-binding protein</fullName>
    </submittedName>
</protein>
<dbReference type="InterPro" id="IPR007329">
    <property type="entry name" value="FMN-bd"/>
</dbReference>
<evidence type="ECO:0000256" key="2">
    <source>
        <dbReference type="ARBA" id="ARBA00022553"/>
    </source>
</evidence>
<evidence type="ECO:0000313" key="8">
    <source>
        <dbReference type="EMBL" id="HIR92536.1"/>
    </source>
</evidence>
<proteinExistence type="predicted"/>
<evidence type="ECO:0000256" key="5">
    <source>
        <dbReference type="ARBA" id="ARBA00022982"/>
    </source>
</evidence>
<keyword evidence="3" id="KW-0285">Flavoprotein</keyword>